<dbReference type="AlphaFoldDB" id="A0AAJ6NH10"/>
<dbReference type="RefSeq" id="WP_272654579.1">
    <property type="nucleotide sequence ID" value="NZ_CP085083.1"/>
</dbReference>
<organism evidence="1 2">
    <name type="scientific">Acinetobacter vivianii</name>
    <dbReference type="NCBI Taxonomy" id="1776742"/>
    <lineage>
        <taxon>Bacteria</taxon>
        <taxon>Pseudomonadati</taxon>
        <taxon>Pseudomonadota</taxon>
        <taxon>Gammaproteobacteria</taxon>
        <taxon>Moraxellales</taxon>
        <taxon>Moraxellaceae</taxon>
        <taxon>Acinetobacter</taxon>
    </lineage>
</organism>
<evidence type="ECO:0000313" key="1">
    <source>
        <dbReference type="EMBL" id="WDZ50178.1"/>
    </source>
</evidence>
<accession>A0AAJ6NH10</accession>
<dbReference type="PIRSF" id="PIRSF028589">
    <property type="entry name" value="UCP028589"/>
    <property type="match status" value="1"/>
</dbReference>
<sequence length="250" mass="27316">MAKEYIYLQGKFYLSKITNGEAGAMRFIGNVPEFEIAITADLIEHTESTSGNSTTDFTMVNTTAVEFSGQLEEINPKNLEYILSGTNHEIATKTVTDEDIGTVVAGDEIMLDGYNLTAVSFKDSTATPVTVDAAKYTLDAKFGTVIFNDITGLTMPLKASYTTGAVTHTTIATDLEEEYELFFKGINKATKKHMAVRLWRTKKSPETTFPLIHDDLGQYEIQGQALSDVEKESDAALGLYGHIVTIPAAT</sequence>
<reference evidence="1" key="2">
    <citation type="submission" date="2023-02" db="EMBL/GenBank/DDBJ databases">
        <authorList>
            <person name="Huang Y."/>
            <person name="Zhang Y."/>
            <person name="Zhang T."/>
            <person name="Wang J."/>
        </authorList>
    </citation>
    <scope>NUCLEOTIDE SEQUENCE</scope>
    <source>
        <strain evidence="1">KJ-1</strain>
    </source>
</reference>
<proteinExistence type="predicted"/>
<reference evidence="1" key="1">
    <citation type="journal article" date="2022" name="Front Environ Sci">
        <title>Complete genome sequence analysis of a novel alkane-degrading bacterial strain, Acinetobacter vivianii KJ-1, and its diesel degradation ability.</title>
        <authorList>
            <person name="Zhang Y."/>
            <person name="Song F."/>
            <person name="Wang J."/>
            <person name="Zhao Q."/>
            <person name="Zheng L."/>
            <person name="Wang Z."/>
            <person name="Zhang X."/>
            <person name="Gao Y."/>
            <person name="Chen G."/>
            <person name="Huang Y."/>
        </authorList>
    </citation>
    <scope>NUCLEOTIDE SEQUENCE</scope>
    <source>
        <strain evidence="1">KJ-1</strain>
    </source>
</reference>
<dbReference type="KEGG" id="aviv:LF296_12695"/>
<protein>
    <submittedName>
        <fullName evidence="1">Uncharacterized protein</fullName>
    </submittedName>
</protein>
<dbReference type="InterPro" id="IPR016893">
    <property type="entry name" value="UCP028589"/>
</dbReference>
<gene>
    <name evidence="1" type="ORF">LF296_12695</name>
</gene>
<name>A0AAJ6NH10_9GAMM</name>
<evidence type="ECO:0000313" key="2">
    <source>
        <dbReference type="Proteomes" id="UP001199528"/>
    </source>
</evidence>
<dbReference type="EMBL" id="CP085083">
    <property type="protein sequence ID" value="WDZ50178.1"/>
    <property type="molecule type" value="Genomic_DNA"/>
</dbReference>
<dbReference type="Proteomes" id="UP001199528">
    <property type="component" value="Chromosome"/>
</dbReference>